<proteinExistence type="predicted"/>
<accession>A0A0K0FX09</accession>
<evidence type="ECO:0000313" key="1">
    <source>
        <dbReference type="Proteomes" id="UP000035680"/>
    </source>
</evidence>
<dbReference type="AlphaFoldDB" id="A0A0K0FX09"/>
<organism evidence="1 2">
    <name type="scientific">Strongyloides venezuelensis</name>
    <name type="common">Threadworm</name>
    <dbReference type="NCBI Taxonomy" id="75913"/>
    <lineage>
        <taxon>Eukaryota</taxon>
        <taxon>Metazoa</taxon>
        <taxon>Ecdysozoa</taxon>
        <taxon>Nematoda</taxon>
        <taxon>Chromadorea</taxon>
        <taxon>Rhabditida</taxon>
        <taxon>Tylenchina</taxon>
        <taxon>Panagrolaimomorpha</taxon>
        <taxon>Strongyloidoidea</taxon>
        <taxon>Strongyloididae</taxon>
        <taxon>Strongyloides</taxon>
    </lineage>
</organism>
<keyword evidence="1" id="KW-1185">Reference proteome</keyword>
<sequence>MVDVSRPDVKHFYSYPPYSETGKVTLYLYVKRLETLMDEFSDSDKIKVVKKANGKFTVFKKFFEVIVLKEYPNHTNSRTAKRKLRILKVLEGDLEENLKILKSLNKVLCGKSEEEKLAGFIEWIKNSLMMTDNEISNKLQDYIIDYAQESSATIKDFTKHILKKSTDLKAKRSR</sequence>
<protein>
    <submittedName>
        <fullName evidence="2">PRESAN domain-containing protein</fullName>
    </submittedName>
</protein>
<evidence type="ECO:0000313" key="2">
    <source>
        <dbReference type="WBParaSite" id="SVE_1697500.1"/>
    </source>
</evidence>
<reference evidence="2" key="2">
    <citation type="submission" date="2015-08" db="UniProtKB">
        <authorList>
            <consortium name="WormBaseParasite"/>
        </authorList>
    </citation>
    <scope>IDENTIFICATION</scope>
</reference>
<name>A0A0K0FX09_STRVS</name>
<dbReference type="WBParaSite" id="SVE_1697500.1">
    <property type="protein sequence ID" value="SVE_1697500.1"/>
    <property type="gene ID" value="SVE_1697500"/>
</dbReference>
<dbReference type="Proteomes" id="UP000035680">
    <property type="component" value="Unassembled WGS sequence"/>
</dbReference>
<reference evidence="1" key="1">
    <citation type="submission" date="2014-07" db="EMBL/GenBank/DDBJ databases">
        <authorList>
            <person name="Martin A.A"/>
            <person name="De Silva N."/>
        </authorList>
    </citation>
    <scope>NUCLEOTIDE SEQUENCE</scope>
</reference>